<protein>
    <recommendedName>
        <fullName evidence="6">Thymidylate kinase</fullName>
        <ecNumber evidence="5">2.7.4.9</ecNumber>
    </recommendedName>
</protein>
<dbReference type="SUPFAM" id="SSF52540">
    <property type="entry name" value="P-loop containing nucleoside triphosphate hydrolases"/>
    <property type="match status" value="1"/>
</dbReference>
<keyword evidence="10" id="KW-0547">Nucleotide-binding</keyword>
<organism evidence="15 16">
    <name type="scientific">Crotalaria pallida</name>
    <name type="common">Smooth rattlebox</name>
    <name type="synonym">Crotalaria striata</name>
    <dbReference type="NCBI Taxonomy" id="3830"/>
    <lineage>
        <taxon>Eukaryota</taxon>
        <taxon>Viridiplantae</taxon>
        <taxon>Streptophyta</taxon>
        <taxon>Embryophyta</taxon>
        <taxon>Tracheophyta</taxon>
        <taxon>Spermatophyta</taxon>
        <taxon>Magnoliopsida</taxon>
        <taxon>eudicotyledons</taxon>
        <taxon>Gunneridae</taxon>
        <taxon>Pentapetalae</taxon>
        <taxon>rosids</taxon>
        <taxon>fabids</taxon>
        <taxon>Fabales</taxon>
        <taxon>Fabaceae</taxon>
        <taxon>Papilionoideae</taxon>
        <taxon>50 kb inversion clade</taxon>
        <taxon>genistoids sensu lato</taxon>
        <taxon>core genistoids</taxon>
        <taxon>Crotalarieae</taxon>
        <taxon>Crotalaria</taxon>
    </lineage>
</organism>
<dbReference type="NCBIfam" id="TIGR00041">
    <property type="entry name" value="DTMP_kinase"/>
    <property type="match status" value="1"/>
</dbReference>
<comment type="pathway">
    <text evidence="2">Pyrimidine metabolism; dTTP biosynthesis.</text>
</comment>
<keyword evidence="9" id="KW-0545">Nucleotide biosynthesis</keyword>
<dbReference type="InterPro" id="IPR018095">
    <property type="entry name" value="Thymidylate_kin_CS"/>
</dbReference>
<sequence length="1021" mass="115744">MSGKTAFRNIMGILLPGVNSIIAERNSQIYGQLLENAVQLSLEIIILVLEKHLLLSDYWRPIYQPLDIILSHDHNQIVALLEYVRYDFQPKVIDILLFWGYSSRMVGLVQLLLKSNAANSLIEDYAACLELRSEESQTVENNTDDPGILIMQLLIDNISRPAPNITHLLLKFDLDMPVERTVLQPKFYYSCMKVILDMLENLLKPDVNALLHEFGFQLLYELCVDPLTCEPTMDLLSNRKYHFFIKHLDTIGIAPLPKRNSNQPLRISSLHQRAWLLKLLAVELHVGDVSNSTHREACQIILSHLFGQDILEIGGGQVMSPFSLQNTYEHDATRTVSKSKVLDLLEIIQFRCPDTSTKLSNIVAGMKYDLLAEDILGNPGNSGKGGVYYYSERNDRLIDLASFHDKLWQKYNSTYLQVSNLGSEVELNDVQETIQQLLRWGWKYNKNLEEQTAQLHMVTAWSQIVEVSASRRLTMLEGRSEILFQVLDASLSASASPDCSLRMAFILSQVALKCMAKLRDERNGSSEALRRRQYALLLSYFQYCQNVVDPDVPTTVLQFLLLNEQDNEYIDLPKIDKEQAELAHANFSTLRKEAQSILDLVIKDAINGSQPGKTISLYVLDALICIDHERYFLNQLQSRGFLRGSCFLTQIKHVSLDVYTHHTYLSHGYDNTDFFVWYKDGGLSLDSLQRACTFEAELALLLRISHKYGKSGAQVLFSMGILEHLASGRIHNLQSDVSIIFTNISILFSIKFKGLGEDMIYGTCFTASKSLSFRALLLRKSLNFQVKFSSQCFPTQIRMDGNLNCNVEGTRKESRGALIVLEGLDRSGKSSQCSRLVSYLEGQGISAELWRFPDRTTNVGQMISAYLSNTSQLDDHTIHLLFSANRWEKRSLMETKLKTGTTLIVDRYSYSGVAFSASKGLDIEWCKAPEIGLLAPDLVAYLDISPQKAAERGGYGDERYEKLDFQKKVAESYKTLHDVSWKVVDACQPIEDVEKQLQEIALDCVIECQKGKPLSPLLWSQ</sequence>
<dbReference type="Pfam" id="PF11894">
    <property type="entry name" value="Nup192"/>
    <property type="match status" value="1"/>
</dbReference>
<dbReference type="FunFam" id="3.40.50.300:FF:000679">
    <property type="entry name" value="Thymidylate kinase"/>
    <property type="match status" value="1"/>
</dbReference>
<keyword evidence="16" id="KW-1185">Reference proteome</keyword>
<evidence type="ECO:0000313" key="15">
    <source>
        <dbReference type="EMBL" id="KAK7281637.1"/>
    </source>
</evidence>
<dbReference type="AlphaFoldDB" id="A0AAN9FS96"/>
<dbReference type="InterPro" id="IPR027417">
    <property type="entry name" value="P-loop_NTPase"/>
</dbReference>
<dbReference type="GO" id="GO:0004798">
    <property type="term" value="F:dTMP kinase activity"/>
    <property type="evidence" value="ECO:0007669"/>
    <property type="project" value="UniProtKB-EC"/>
</dbReference>
<evidence type="ECO:0000256" key="11">
    <source>
        <dbReference type="ARBA" id="ARBA00022777"/>
    </source>
</evidence>
<name>A0AAN9FS96_CROPI</name>
<dbReference type="InterPro" id="IPR021827">
    <property type="entry name" value="Nup186/Nup192/Nup205"/>
</dbReference>
<accession>A0AAN9FS96</accession>
<comment type="similarity">
    <text evidence="4">Belongs to the thymidylate kinase family.</text>
</comment>
<dbReference type="GO" id="GO:0005643">
    <property type="term" value="C:nuclear pore"/>
    <property type="evidence" value="ECO:0007669"/>
    <property type="project" value="InterPro"/>
</dbReference>
<evidence type="ECO:0000256" key="7">
    <source>
        <dbReference type="ARBA" id="ARBA00022448"/>
    </source>
</evidence>
<evidence type="ECO:0000256" key="4">
    <source>
        <dbReference type="ARBA" id="ARBA00009776"/>
    </source>
</evidence>
<evidence type="ECO:0000256" key="10">
    <source>
        <dbReference type="ARBA" id="ARBA00022741"/>
    </source>
</evidence>
<evidence type="ECO:0000256" key="8">
    <source>
        <dbReference type="ARBA" id="ARBA00022679"/>
    </source>
</evidence>
<dbReference type="EMBL" id="JAYWIO010000002">
    <property type="protein sequence ID" value="KAK7281637.1"/>
    <property type="molecule type" value="Genomic_DNA"/>
</dbReference>
<evidence type="ECO:0000256" key="1">
    <source>
        <dbReference type="ARBA" id="ARBA00004123"/>
    </source>
</evidence>
<dbReference type="Pfam" id="PF02223">
    <property type="entry name" value="Thymidylate_kin"/>
    <property type="match status" value="1"/>
</dbReference>
<dbReference type="GO" id="GO:0006233">
    <property type="term" value="P:dTDP biosynthetic process"/>
    <property type="evidence" value="ECO:0007669"/>
    <property type="project" value="InterPro"/>
</dbReference>
<evidence type="ECO:0000256" key="12">
    <source>
        <dbReference type="ARBA" id="ARBA00022840"/>
    </source>
</evidence>
<comment type="similarity">
    <text evidence="3">Belongs to the NUP186/NUP192/NUP205 family.</text>
</comment>
<dbReference type="PROSITE" id="PS01331">
    <property type="entry name" value="THYMIDYLATE_KINASE"/>
    <property type="match status" value="1"/>
</dbReference>
<comment type="subcellular location">
    <subcellularLocation>
        <location evidence="1">Nucleus</location>
    </subcellularLocation>
</comment>
<dbReference type="InterPro" id="IPR039430">
    <property type="entry name" value="Thymidylate_kin-like_dom"/>
</dbReference>
<evidence type="ECO:0000256" key="5">
    <source>
        <dbReference type="ARBA" id="ARBA00012980"/>
    </source>
</evidence>
<dbReference type="Proteomes" id="UP001372338">
    <property type="component" value="Unassembled WGS sequence"/>
</dbReference>
<evidence type="ECO:0000256" key="3">
    <source>
        <dbReference type="ARBA" id="ARBA00005892"/>
    </source>
</evidence>
<keyword evidence="7" id="KW-0813">Transport</keyword>
<keyword evidence="13" id="KW-0539">Nucleus</keyword>
<evidence type="ECO:0000313" key="16">
    <source>
        <dbReference type="Proteomes" id="UP001372338"/>
    </source>
</evidence>
<dbReference type="GO" id="GO:0005524">
    <property type="term" value="F:ATP binding"/>
    <property type="evidence" value="ECO:0007669"/>
    <property type="project" value="UniProtKB-KW"/>
</dbReference>
<dbReference type="PANTHER" id="PTHR31344">
    <property type="entry name" value="NUCLEAR PORE COMPLEX PROTEIN NUP205"/>
    <property type="match status" value="1"/>
</dbReference>
<keyword evidence="11" id="KW-0418">Kinase</keyword>
<keyword evidence="12" id="KW-0067">ATP-binding</keyword>
<gene>
    <name evidence="15" type="ORF">RIF29_09803</name>
</gene>
<dbReference type="HAMAP" id="MF_00165">
    <property type="entry name" value="Thymidylate_kinase"/>
    <property type="match status" value="1"/>
</dbReference>
<evidence type="ECO:0000256" key="13">
    <source>
        <dbReference type="ARBA" id="ARBA00023242"/>
    </source>
</evidence>
<dbReference type="EC" id="2.7.4.9" evidence="5"/>
<evidence type="ECO:0000256" key="9">
    <source>
        <dbReference type="ARBA" id="ARBA00022727"/>
    </source>
</evidence>
<dbReference type="InterPro" id="IPR018094">
    <property type="entry name" value="Thymidylate_kinase"/>
</dbReference>
<evidence type="ECO:0000256" key="6">
    <source>
        <dbReference type="ARBA" id="ARBA00017144"/>
    </source>
</evidence>
<proteinExistence type="inferred from homology"/>
<dbReference type="Gene3D" id="3.40.50.300">
    <property type="entry name" value="P-loop containing nucleotide triphosphate hydrolases"/>
    <property type="match status" value="1"/>
</dbReference>
<keyword evidence="8" id="KW-0808">Transferase</keyword>
<dbReference type="CDD" id="cd01672">
    <property type="entry name" value="TMPK"/>
    <property type="match status" value="1"/>
</dbReference>
<reference evidence="15 16" key="1">
    <citation type="submission" date="2024-01" db="EMBL/GenBank/DDBJ databases">
        <title>The genomes of 5 underutilized Papilionoideae crops provide insights into root nodulation and disease resistanc.</title>
        <authorList>
            <person name="Yuan L."/>
        </authorList>
    </citation>
    <scope>NUCLEOTIDE SEQUENCE [LARGE SCALE GENOMIC DNA]</scope>
    <source>
        <strain evidence="15">ZHUSHIDOU_FW_LH</strain>
        <tissue evidence="15">Leaf</tissue>
    </source>
</reference>
<feature type="domain" description="Thymidylate kinase-like" evidence="14">
    <location>
        <begin position="821"/>
        <end position="996"/>
    </location>
</feature>
<comment type="caution">
    <text evidence="15">The sequence shown here is derived from an EMBL/GenBank/DDBJ whole genome shotgun (WGS) entry which is preliminary data.</text>
</comment>
<evidence type="ECO:0000256" key="2">
    <source>
        <dbReference type="ARBA" id="ARBA00004992"/>
    </source>
</evidence>
<dbReference type="PANTHER" id="PTHR31344:SF0">
    <property type="entry name" value="NUCLEAR PORE COMPLEX PROTEIN NUP205"/>
    <property type="match status" value="1"/>
</dbReference>
<evidence type="ECO:0000259" key="14">
    <source>
        <dbReference type="Pfam" id="PF02223"/>
    </source>
</evidence>